<evidence type="ECO:0000313" key="2">
    <source>
        <dbReference type="Proteomes" id="UP000702952"/>
    </source>
</evidence>
<comment type="caution">
    <text evidence="1">The sequence shown here is derived from an EMBL/GenBank/DDBJ whole genome shotgun (WGS) entry which is preliminary data.</text>
</comment>
<name>A0AA44J6T7_AGRTU</name>
<protein>
    <submittedName>
        <fullName evidence="1">Uncharacterized protein</fullName>
    </submittedName>
</protein>
<dbReference type="EMBL" id="JAAMAY010000005">
    <property type="protein sequence ID" value="NTC26994.1"/>
    <property type="molecule type" value="Genomic_DNA"/>
</dbReference>
<proteinExistence type="predicted"/>
<evidence type="ECO:0000313" key="1">
    <source>
        <dbReference type="EMBL" id="NTC26994.1"/>
    </source>
</evidence>
<dbReference type="AlphaFoldDB" id="A0AA44J6T7"/>
<gene>
    <name evidence="1" type="ORF">G6M46_02340</name>
</gene>
<organism evidence="1 2">
    <name type="scientific">Agrobacterium tumefaciens</name>
    <dbReference type="NCBI Taxonomy" id="358"/>
    <lineage>
        <taxon>Bacteria</taxon>
        <taxon>Pseudomonadati</taxon>
        <taxon>Pseudomonadota</taxon>
        <taxon>Alphaproteobacteria</taxon>
        <taxon>Hyphomicrobiales</taxon>
        <taxon>Rhizobiaceae</taxon>
        <taxon>Rhizobium/Agrobacterium group</taxon>
        <taxon>Agrobacterium</taxon>
        <taxon>Agrobacterium tumefaciens complex</taxon>
    </lineage>
</organism>
<reference evidence="1" key="1">
    <citation type="journal article" date="2020" name="Science">
        <title>Unexpected conservation and global transmission of agrobacterial virulence plasmids.</title>
        <authorList>
            <person name="Weisberg A.J."/>
            <person name="Davis E.W. 2nd"/>
            <person name="Tabima J."/>
            <person name="Belcher M.S."/>
            <person name="Miller M."/>
            <person name="Kuo C.H."/>
            <person name="Loper J.E."/>
            <person name="Grunwald N.J."/>
            <person name="Putnam M.L."/>
            <person name="Chang J.H."/>
        </authorList>
    </citation>
    <scope>NUCLEOTIDE SEQUENCE</scope>
    <source>
        <strain evidence="1">17-1853-1a</strain>
    </source>
</reference>
<dbReference type="Proteomes" id="UP000702952">
    <property type="component" value="Unassembled WGS sequence"/>
</dbReference>
<sequence>MRVAVFSGTTRLFKSHCLEPLPLLIVGCLNTYQERRLRMDISCFWRNRQICHLFALQTRLQG</sequence>
<accession>A0AA44J6T7</accession>
<dbReference type="RefSeq" id="WP_065658173.1">
    <property type="nucleotide sequence ID" value="NZ_CP123838.1"/>
</dbReference>